<organism evidence="2 3">
    <name type="scientific">Pseudorhizobium tarimense</name>
    <dbReference type="NCBI Taxonomy" id="1079109"/>
    <lineage>
        <taxon>Bacteria</taxon>
        <taxon>Pseudomonadati</taxon>
        <taxon>Pseudomonadota</taxon>
        <taxon>Alphaproteobacteria</taxon>
        <taxon>Hyphomicrobiales</taxon>
        <taxon>Rhizobiaceae</taxon>
        <taxon>Rhizobium/Agrobacterium group</taxon>
        <taxon>Pseudorhizobium</taxon>
    </lineage>
</organism>
<feature type="transmembrane region" description="Helical" evidence="1">
    <location>
        <begin position="73"/>
        <end position="93"/>
    </location>
</feature>
<dbReference type="RefSeq" id="WP_247245484.1">
    <property type="nucleotide sequence ID" value="NZ_JALJRA010000016.1"/>
</dbReference>
<keyword evidence="1" id="KW-0472">Membrane</keyword>
<name>A0ABV2HAY9_9HYPH</name>
<dbReference type="Proteomes" id="UP001549031">
    <property type="component" value="Unassembled WGS sequence"/>
</dbReference>
<protein>
    <submittedName>
        <fullName evidence="2">PurR-regulated permease PerM</fullName>
    </submittedName>
</protein>
<evidence type="ECO:0000313" key="3">
    <source>
        <dbReference type="Proteomes" id="UP001549031"/>
    </source>
</evidence>
<sequence length="135" mass="14080">MLAVALIVAGFFYLLGGQIVSEATTVVQRLPEMINSLGERIGVDSLYGRLEDRAGEFAGGGNLVAEVVGYSSALVGVLANVLLVMAAGINLAARSKQYSRGILRLVPHRVGNAPLPHPATPASPCGYGCWASLCR</sequence>
<accession>A0ABV2HAY9</accession>
<proteinExistence type="predicted"/>
<evidence type="ECO:0000313" key="2">
    <source>
        <dbReference type="EMBL" id="MET3587696.1"/>
    </source>
</evidence>
<keyword evidence="1" id="KW-0812">Transmembrane</keyword>
<keyword evidence="1" id="KW-1133">Transmembrane helix</keyword>
<comment type="caution">
    <text evidence="2">The sequence shown here is derived from an EMBL/GenBank/DDBJ whole genome shotgun (WGS) entry which is preliminary data.</text>
</comment>
<dbReference type="EMBL" id="JBEPLJ010000015">
    <property type="protein sequence ID" value="MET3587696.1"/>
    <property type="molecule type" value="Genomic_DNA"/>
</dbReference>
<reference evidence="2 3" key="1">
    <citation type="submission" date="2024-06" db="EMBL/GenBank/DDBJ databases">
        <title>Genomic Encyclopedia of Type Strains, Phase IV (KMG-IV): sequencing the most valuable type-strain genomes for metagenomic binning, comparative biology and taxonomic classification.</title>
        <authorList>
            <person name="Goeker M."/>
        </authorList>
    </citation>
    <scope>NUCLEOTIDE SEQUENCE [LARGE SCALE GENOMIC DNA]</scope>
    <source>
        <strain evidence="2 3">DSM 105042</strain>
    </source>
</reference>
<evidence type="ECO:0000256" key="1">
    <source>
        <dbReference type="SAM" id="Phobius"/>
    </source>
</evidence>
<gene>
    <name evidence="2" type="ORF">ABID21_003824</name>
</gene>
<keyword evidence="3" id="KW-1185">Reference proteome</keyword>